<protein>
    <submittedName>
        <fullName evidence="6">Glutathione S-transferase GstB</fullName>
        <ecNumber evidence="6">2.5.1.18</ecNumber>
    </submittedName>
</protein>
<evidence type="ECO:0000313" key="6">
    <source>
        <dbReference type="EMBL" id="SMX27870.1"/>
    </source>
</evidence>
<sequence>MSVSPDWRAGLPPTPSRQSGETIVVWGRETSSNVQAVMWCAAELGLVVDRRDVGEGFGGLDRLEFLEMNPNGLIPVLQQGELTLFESAAIIRHLARSFGDDRFWPRDSRALAKVDQWAEWAKQMVANRFTGPVFWRVVRTARARWDKPAIEAAVDRLEAALSVAEQQVSQQDWLAGDHMTPGDIHLGHVLYRYFDIEITRKDLPALRAYYDRLTGRPAYQATVMLSYESLRDTI</sequence>
<dbReference type="EMBL" id="FXXP01000001">
    <property type="protein sequence ID" value="SMX27870.1"/>
    <property type="molecule type" value="Genomic_DNA"/>
</dbReference>
<dbReference type="Pfam" id="PF02798">
    <property type="entry name" value="GST_N"/>
    <property type="match status" value="1"/>
</dbReference>
<dbReference type="PROSITE" id="PS50405">
    <property type="entry name" value="GST_CTER"/>
    <property type="match status" value="1"/>
</dbReference>
<dbReference type="InterPro" id="IPR004045">
    <property type="entry name" value="Glutathione_S-Trfase_N"/>
</dbReference>
<dbReference type="GO" id="GO:0004364">
    <property type="term" value="F:glutathione transferase activity"/>
    <property type="evidence" value="ECO:0007669"/>
    <property type="project" value="UniProtKB-EC"/>
</dbReference>
<evidence type="ECO:0000256" key="2">
    <source>
        <dbReference type="ARBA" id="ARBA00022679"/>
    </source>
</evidence>
<dbReference type="PANTHER" id="PTHR44051">
    <property type="entry name" value="GLUTATHIONE S-TRANSFERASE-RELATED"/>
    <property type="match status" value="1"/>
</dbReference>
<dbReference type="SUPFAM" id="SSF47616">
    <property type="entry name" value="GST C-terminal domain-like"/>
    <property type="match status" value="1"/>
</dbReference>
<feature type="domain" description="GST C-terminal" evidence="5">
    <location>
        <begin position="107"/>
        <end position="234"/>
    </location>
</feature>
<organism evidence="6 7">
    <name type="scientific">Pelagimonas phthalicica</name>
    <dbReference type="NCBI Taxonomy" id="1037362"/>
    <lineage>
        <taxon>Bacteria</taxon>
        <taxon>Pseudomonadati</taxon>
        <taxon>Pseudomonadota</taxon>
        <taxon>Alphaproteobacteria</taxon>
        <taxon>Rhodobacterales</taxon>
        <taxon>Roseobacteraceae</taxon>
        <taxon>Pelagimonas</taxon>
    </lineage>
</organism>
<accession>A0A238JB01</accession>
<keyword evidence="2 6" id="KW-0808">Transferase</keyword>
<dbReference type="SFLD" id="SFLDS00019">
    <property type="entry name" value="Glutathione_Transferase_(cytos"/>
    <property type="match status" value="1"/>
</dbReference>
<dbReference type="FunFam" id="3.40.30.10:FF:000039">
    <property type="entry name" value="Glutathione S-transferase domain"/>
    <property type="match status" value="1"/>
</dbReference>
<dbReference type="AlphaFoldDB" id="A0A238JB01"/>
<dbReference type="EC" id="2.5.1.18" evidence="6"/>
<feature type="domain" description="GST N-terminal" evidence="4">
    <location>
        <begin position="21"/>
        <end position="102"/>
    </location>
</feature>
<evidence type="ECO:0000259" key="5">
    <source>
        <dbReference type="PROSITE" id="PS50405"/>
    </source>
</evidence>
<dbReference type="Gene3D" id="1.20.1050.10">
    <property type="match status" value="1"/>
</dbReference>
<proteinExistence type="inferred from homology"/>
<reference evidence="7" key="1">
    <citation type="submission" date="2017-05" db="EMBL/GenBank/DDBJ databases">
        <authorList>
            <person name="Rodrigo-Torres L."/>
            <person name="Arahal R. D."/>
            <person name="Lucena T."/>
        </authorList>
    </citation>
    <scope>NUCLEOTIDE SEQUENCE [LARGE SCALE GENOMIC DNA]</scope>
    <source>
        <strain evidence="7">CECT 8649</strain>
    </source>
</reference>
<keyword evidence="7" id="KW-1185">Reference proteome</keyword>
<dbReference type="InterPro" id="IPR040079">
    <property type="entry name" value="Glutathione_S-Trfase"/>
</dbReference>
<dbReference type="PANTHER" id="PTHR44051:SF19">
    <property type="entry name" value="DISULFIDE-BOND OXIDOREDUCTASE YFCG"/>
    <property type="match status" value="1"/>
</dbReference>
<dbReference type="RefSeq" id="WP_099244956.1">
    <property type="nucleotide sequence ID" value="NZ_FXXP01000001.1"/>
</dbReference>
<evidence type="ECO:0000313" key="7">
    <source>
        <dbReference type="Proteomes" id="UP000225972"/>
    </source>
</evidence>
<dbReference type="Pfam" id="PF00043">
    <property type="entry name" value="GST_C"/>
    <property type="match status" value="1"/>
</dbReference>
<dbReference type="InterPro" id="IPR010987">
    <property type="entry name" value="Glutathione-S-Trfase_C-like"/>
</dbReference>
<name>A0A238JB01_9RHOB</name>
<dbReference type="InterPro" id="IPR036249">
    <property type="entry name" value="Thioredoxin-like_sf"/>
</dbReference>
<dbReference type="InterPro" id="IPR004046">
    <property type="entry name" value="GST_C"/>
</dbReference>
<dbReference type="CDD" id="cd03047">
    <property type="entry name" value="GST_N_2"/>
    <property type="match status" value="1"/>
</dbReference>
<dbReference type="SFLD" id="SFLDG00358">
    <property type="entry name" value="Main_(cytGST)"/>
    <property type="match status" value="1"/>
</dbReference>
<evidence type="ECO:0000259" key="4">
    <source>
        <dbReference type="PROSITE" id="PS50404"/>
    </source>
</evidence>
<dbReference type="PROSITE" id="PS50404">
    <property type="entry name" value="GST_NTER"/>
    <property type="match status" value="1"/>
</dbReference>
<dbReference type="Proteomes" id="UP000225972">
    <property type="component" value="Unassembled WGS sequence"/>
</dbReference>
<dbReference type="SFLD" id="SFLDG01150">
    <property type="entry name" value="Main.1:_Beta-like"/>
    <property type="match status" value="1"/>
</dbReference>
<dbReference type="OrthoDB" id="9810080at2"/>
<evidence type="ECO:0000256" key="3">
    <source>
        <dbReference type="RuleBase" id="RU003494"/>
    </source>
</evidence>
<comment type="similarity">
    <text evidence="1 3">Belongs to the GST superfamily.</text>
</comment>
<dbReference type="Gene3D" id="3.40.30.10">
    <property type="entry name" value="Glutaredoxin"/>
    <property type="match status" value="1"/>
</dbReference>
<dbReference type="SUPFAM" id="SSF52833">
    <property type="entry name" value="Thioredoxin-like"/>
    <property type="match status" value="1"/>
</dbReference>
<evidence type="ECO:0000256" key="1">
    <source>
        <dbReference type="ARBA" id="ARBA00007409"/>
    </source>
</evidence>
<gene>
    <name evidence="6" type="primary">gstB_2</name>
    <name evidence="6" type="ORF">TRP8649_01980</name>
</gene>
<dbReference type="InterPro" id="IPR036282">
    <property type="entry name" value="Glutathione-S-Trfase_C_sf"/>
</dbReference>